<evidence type="ECO:0000313" key="4">
    <source>
        <dbReference type="Proteomes" id="UP000619376"/>
    </source>
</evidence>
<accession>A0A7W8KDX2</accession>
<proteinExistence type="predicted"/>
<dbReference type="Pfam" id="PF09939">
    <property type="entry name" value="DUF2171"/>
    <property type="match status" value="1"/>
</dbReference>
<evidence type="ECO:0000313" key="2">
    <source>
        <dbReference type="EMBL" id="MBB5376382.1"/>
    </source>
</evidence>
<reference evidence="2 3" key="3">
    <citation type="submission" date="2020-08" db="EMBL/GenBank/DDBJ databases">
        <title>Genomic Encyclopedia of Type Strains, Phase IV (KMG-IV): sequencing the most valuable type-strain genomes for metagenomic binning, comparative biology and taxonomic classification.</title>
        <authorList>
            <person name="Goeker M."/>
        </authorList>
    </citation>
    <scope>NUCLEOTIDE SEQUENCE [LARGE SCALE GENOMIC DNA]</scope>
    <source>
        <strain evidence="2 3">DSM 27521</strain>
    </source>
</reference>
<dbReference type="EMBL" id="JACHFK010000004">
    <property type="protein sequence ID" value="MBB5376382.1"/>
    <property type="molecule type" value="Genomic_DNA"/>
</dbReference>
<dbReference type="InterPro" id="IPR018684">
    <property type="entry name" value="DUF2171"/>
</dbReference>
<reference evidence="1" key="1">
    <citation type="journal article" date="2014" name="Int. J. Syst. Evol. Microbiol.">
        <title>Complete genome of a new Firmicutes species belonging to the dominant human colonic microbiota ('Ruminococcus bicirculans') reveals two chromosomes and a selective capacity to utilize plant glucans.</title>
        <authorList>
            <consortium name="NISC Comparative Sequencing Program"/>
            <person name="Wegmann U."/>
            <person name="Louis P."/>
            <person name="Goesmann A."/>
            <person name="Henrissat B."/>
            <person name="Duncan S.H."/>
            <person name="Flint H.J."/>
        </authorList>
    </citation>
    <scope>NUCLEOTIDE SEQUENCE</scope>
    <source>
        <strain evidence="1">CGMCC 1.18437</strain>
    </source>
</reference>
<dbReference type="Proteomes" id="UP000619376">
    <property type="component" value="Unassembled WGS sequence"/>
</dbReference>
<dbReference type="RefSeq" id="WP_184110961.1">
    <property type="nucleotide sequence ID" value="NZ_BNAJ01000004.1"/>
</dbReference>
<evidence type="ECO:0008006" key="5">
    <source>
        <dbReference type="Google" id="ProtNLM"/>
    </source>
</evidence>
<gene>
    <name evidence="1" type="ORF">GCM10017781_21220</name>
    <name evidence="2" type="ORF">HNQ07_001846</name>
</gene>
<dbReference type="Proteomes" id="UP000539473">
    <property type="component" value="Unassembled WGS sequence"/>
</dbReference>
<keyword evidence="4" id="KW-1185">Reference proteome</keyword>
<reference evidence="1" key="4">
    <citation type="submission" date="2024-05" db="EMBL/GenBank/DDBJ databases">
        <authorList>
            <person name="Sun Q."/>
            <person name="Zhou Y."/>
        </authorList>
    </citation>
    <scope>NUCLEOTIDE SEQUENCE</scope>
    <source>
        <strain evidence="1">CGMCC 1.18437</strain>
    </source>
</reference>
<protein>
    <recommendedName>
        <fullName evidence="5">DUF2171 domain-containing protein</fullName>
    </recommendedName>
</protein>
<evidence type="ECO:0000313" key="1">
    <source>
        <dbReference type="EMBL" id="GHF44466.1"/>
    </source>
</evidence>
<comment type="caution">
    <text evidence="2">The sequence shown here is derived from an EMBL/GenBank/DDBJ whole genome shotgun (WGS) entry which is preliminary data.</text>
</comment>
<dbReference type="AlphaFoldDB" id="A0A7W8KDX2"/>
<name>A0A7W8KDX2_9DEIO</name>
<dbReference type="EMBL" id="BNAJ01000004">
    <property type="protein sequence ID" value="GHF44466.1"/>
    <property type="molecule type" value="Genomic_DNA"/>
</dbReference>
<organism evidence="2 3">
    <name type="scientific">Deinococcus metalli</name>
    <dbReference type="NCBI Taxonomy" id="1141878"/>
    <lineage>
        <taxon>Bacteria</taxon>
        <taxon>Thermotogati</taxon>
        <taxon>Deinococcota</taxon>
        <taxon>Deinococci</taxon>
        <taxon>Deinococcales</taxon>
        <taxon>Deinococcaceae</taxon>
        <taxon>Deinococcus</taxon>
    </lineage>
</organism>
<sequence length="82" mass="9117">MTSPNTPNAGDPVPTDPRIQPGMAIICSDGTVYGLADGTEREYLRTAPTVDNRRHFIPLSEVARVEDAVYLRLDHRQLLEIL</sequence>
<evidence type="ECO:0000313" key="3">
    <source>
        <dbReference type="Proteomes" id="UP000539473"/>
    </source>
</evidence>
<reference evidence="4" key="2">
    <citation type="journal article" date="2019" name="Int. J. Syst. Evol. Microbiol.">
        <title>The Global Catalogue of Microorganisms (GCM) 10K type strain sequencing project: providing services to taxonomists for standard genome sequencing and annotation.</title>
        <authorList>
            <consortium name="The Broad Institute Genomics Platform"/>
            <consortium name="The Broad Institute Genome Sequencing Center for Infectious Disease"/>
            <person name="Wu L."/>
            <person name="Ma J."/>
        </authorList>
    </citation>
    <scope>NUCLEOTIDE SEQUENCE [LARGE SCALE GENOMIC DNA]</scope>
    <source>
        <strain evidence="4">CGMCC 1.18437</strain>
    </source>
</reference>